<dbReference type="EMBL" id="VDFR01000071">
    <property type="protein sequence ID" value="TNC44980.1"/>
    <property type="molecule type" value="Genomic_DNA"/>
</dbReference>
<dbReference type="EMBL" id="VDFR01000135">
    <property type="protein sequence ID" value="TNC36496.1"/>
    <property type="molecule type" value="Genomic_DNA"/>
</dbReference>
<gene>
    <name evidence="6" type="ORF">FHE65_16300</name>
    <name evidence="5" type="ORF">FHE65_25970</name>
</gene>
<comment type="subcellular location">
    <subcellularLocation>
        <location evidence="1">Secreted</location>
    </subcellularLocation>
</comment>
<accession>A0A5C4MEC5</accession>
<evidence type="ECO:0000259" key="4">
    <source>
        <dbReference type="Pfam" id="PF24517"/>
    </source>
</evidence>
<protein>
    <submittedName>
        <fullName evidence="5">DNRLRE domain-containing protein</fullName>
    </submittedName>
</protein>
<sequence>MSAHPRSRLFAPLVVVVSYVLLVGTLGAAPSVAAPVEPEEWSPSAVVMDADRDGVQDRPDAVSASLASRQADEKVEDLSARTETKQIFANPDGTWTEETASGPVRVADGAGVWHDIDTTVIPVKNGKGLTARFASADVVFSGGGDTTFATITDEQGNTSGFGWPTALPEPVLDGNTVTYPGAVENGDLVVTALPTGFSHSVVLRKAPTGPLEIPIPVETPEGELVENANGSLVLKASGEKLVTAPPPLMWDATEGADGLPGNVELVEAEIESAGTGENAEQTLVLTPDEDWLSDPATVYPVTVDPSYTSYANGDSWVQNAGYTTSQGGSTELRAGTYDAGGHKARSFVKFIGMLADNGGSGQDIVSATFKMRNFYSGSCTSSAIRISRITETWTVGDLTWANQPTVTSTGSSTFAPAYGYSASCDEGGSQAAWDATAIVQAWANGASNWGIRVAADNEASNYTWRKYRSSQHTNPDTRPRMAVTYNSYPRTAGAPVLPRSTTYGGIRYVTKKTFDVSSTMSDPDGGTVTGLFDVSGPAGSWTNLVGSTVSSGGSRVGLTR</sequence>
<reference evidence="5 7" key="1">
    <citation type="submission" date="2019-05" db="EMBL/GenBank/DDBJ databases">
        <title>Mumia sp. nov., isolated from the intestinal contents of plateau pika (Ochotona curzoniae) in the Qinghai-Tibet plateau of China.</title>
        <authorList>
            <person name="Tian Z."/>
        </authorList>
    </citation>
    <scope>NUCLEOTIDE SEQUENCE [LARGE SCALE GENOMIC DNA]</scope>
    <source>
        <strain evidence="7">527</strain>
        <strain evidence="5">Z527</strain>
    </source>
</reference>
<dbReference type="GO" id="GO:0005576">
    <property type="term" value="C:extracellular region"/>
    <property type="evidence" value="ECO:0007669"/>
    <property type="project" value="UniProtKB-SubCell"/>
</dbReference>
<evidence type="ECO:0000313" key="6">
    <source>
        <dbReference type="EMBL" id="TNC44980.1"/>
    </source>
</evidence>
<keyword evidence="2" id="KW-0964">Secreted</keyword>
<comment type="caution">
    <text evidence="5">The sequence shown here is derived from an EMBL/GenBank/DDBJ whole genome shotgun (WGS) entry which is preliminary data.</text>
</comment>
<dbReference type="OrthoDB" id="9762066at2"/>
<feature type="domain" description="Carbohydrate-binding module family 96" evidence="4">
    <location>
        <begin position="308"/>
        <end position="465"/>
    </location>
</feature>
<dbReference type="Pfam" id="PF24517">
    <property type="entry name" value="CBM96"/>
    <property type="match status" value="1"/>
</dbReference>
<dbReference type="InterPro" id="IPR055372">
    <property type="entry name" value="CBM96"/>
</dbReference>
<evidence type="ECO:0000256" key="3">
    <source>
        <dbReference type="ARBA" id="ARBA00022729"/>
    </source>
</evidence>
<evidence type="ECO:0000313" key="7">
    <source>
        <dbReference type="Proteomes" id="UP000306740"/>
    </source>
</evidence>
<dbReference type="Proteomes" id="UP000306740">
    <property type="component" value="Unassembled WGS sequence"/>
</dbReference>
<evidence type="ECO:0000313" key="5">
    <source>
        <dbReference type="EMBL" id="TNC36496.1"/>
    </source>
</evidence>
<keyword evidence="3" id="KW-0732">Signal</keyword>
<evidence type="ECO:0000256" key="1">
    <source>
        <dbReference type="ARBA" id="ARBA00004613"/>
    </source>
</evidence>
<evidence type="ECO:0000256" key="2">
    <source>
        <dbReference type="ARBA" id="ARBA00022525"/>
    </source>
</evidence>
<organism evidence="5 7">
    <name type="scientific">Mumia zhuanghuii</name>
    <dbReference type="NCBI Taxonomy" id="2585211"/>
    <lineage>
        <taxon>Bacteria</taxon>
        <taxon>Bacillati</taxon>
        <taxon>Actinomycetota</taxon>
        <taxon>Actinomycetes</taxon>
        <taxon>Propionibacteriales</taxon>
        <taxon>Nocardioidaceae</taxon>
        <taxon>Mumia</taxon>
    </lineage>
</organism>
<dbReference type="NCBIfam" id="NF033679">
    <property type="entry name" value="DNRLRE_dom"/>
    <property type="match status" value="1"/>
</dbReference>
<dbReference type="AlphaFoldDB" id="A0A5C4MEC5"/>
<name>A0A5C4MEC5_9ACTN</name>
<proteinExistence type="predicted"/>